<sequence length="522" mass="55401">MVVAVKHLQQEEHTGPITLDGGQLTLGQLTAIAYGYAPVVLASDAVQRVTRCREMVEEFVDANKVVYGVTTGFGKFSDVMISPEDSAELQANLIRSHACAVGSSLPEAAVRTIMLLRANALAKGFSGIRLETLQLLIDCLNRGVHPVIPEQGSLGASGDLAPLSHLALVLMGEGEAVYHGTRMSGHDALASAGLKPVQLQAKEGLSLINGTQIMTAIGALTYMHALRLAKTADAIAALTVECLLGITDAFADELQRVRPYPEQIGVAANLRTLLSGSQLTTKQGDIRVQDAYSLRCLPQVHGASRQVLAYVEDKLNVEMNAATDNPLLFLEQGTVISGGNFHGQPMAFAMDFLKIGMSELANIAERRTERLVNPALSGGLPAFLSHQPGMASGMMIPQYVSASLVSENKVLAHPASVDSIPSSANQEDHVSMGTTAARHAAQVVDNVSKVLAIELICAAEAAEFRGVEMLAPSTRALFDSVRKLVPPVTTDRSLSKEIEAVASALSRGEFLHAVEEVAGQLY</sequence>
<evidence type="ECO:0000313" key="11">
    <source>
        <dbReference type="Proteomes" id="UP000304148"/>
    </source>
</evidence>
<comment type="pathway">
    <text evidence="1 6 8">Amino-acid degradation; L-histidine degradation into L-glutamate; N-formimidoyl-L-glutamate from L-histidine: step 1/3.</text>
</comment>
<dbReference type="Pfam" id="PF00221">
    <property type="entry name" value="Lyase_aromatic"/>
    <property type="match status" value="1"/>
</dbReference>
<organism evidence="10 11">
    <name type="scientific">Paenibacillus alvei</name>
    <name type="common">Bacillus alvei</name>
    <dbReference type="NCBI Taxonomy" id="44250"/>
    <lineage>
        <taxon>Bacteria</taxon>
        <taxon>Bacillati</taxon>
        <taxon>Bacillota</taxon>
        <taxon>Bacilli</taxon>
        <taxon>Bacillales</taxon>
        <taxon>Paenibacillaceae</taxon>
        <taxon>Paenibacillus</taxon>
    </lineage>
</organism>
<evidence type="ECO:0000256" key="3">
    <source>
        <dbReference type="ARBA" id="ARBA00022808"/>
    </source>
</evidence>
<feature type="modified residue" description="2,3-didehydroalanine (Ser)" evidence="6">
    <location>
        <position position="157"/>
    </location>
</feature>
<dbReference type="Proteomes" id="UP000304148">
    <property type="component" value="Chromosome"/>
</dbReference>
<dbReference type="InterPro" id="IPR001106">
    <property type="entry name" value="Aromatic_Lyase"/>
</dbReference>
<evidence type="ECO:0000313" key="10">
    <source>
        <dbReference type="EMBL" id="SYX86246.1"/>
    </source>
</evidence>
<gene>
    <name evidence="6 10" type="primary">hutH</name>
    <name evidence="10" type="ORF">PBLR_14668</name>
</gene>
<comment type="subcellular location">
    <subcellularLocation>
        <location evidence="6 9">Cytoplasm</location>
    </subcellularLocation>
</comment>
<dbReference type="PROSITE" id="PS00488">
    <property type="entry name" value="PAL_HISTIDASE"/>
    <property type="match status" value="1"/>
</dbReference>
<feature type="cross-link" description="5-imidazolinone (Ala-Gly)" evidence="6">
    <location>
        <begin position="156"/>
        <end position="158"/>
    </location>
</feature>
<dbReference type="GO" id="GO:0019557">
    <property type="term" value="P:L-histidine catabolic process to glutamate and formate"/>
    <property type="evidence" value="ECO:0007669"/>
    <property type="project" value="UniProtKB-UniPathway"/>
</dbReference>
<dbReference type="InterPro" id="IPR005921">
    <property type="entry name" value="HutH"/>
</dbReference>
<evidence type="ECO:0000256" key="8">
    <source>
        <dbReference type="RuleBase" id="RU004479"/>
    </source>
</evidence>
<dbReference type="NCBIfam" id="NF006871">
    <property type="entry name" value="PRK09367.1"/>
    <property type="match status" value="1"/>
</dbReference>
<protein>
    <recommendedName>
        <fullName evidence="2 6">Histidine ammonia-lyase</fullName>
        <shortName evidence="6">Histidase</shortName>
        <ecNumber evidence="2 6">4.3.1.3</ecNumber>
    </recommendedName>
</protein>
<evidence type="ECO:0000256" key="2">
    <source>
        <dbReference type="ARBA" id="ARBA00012994"/>
    </source>
</evidence>
<evidence type="ECO:0000256" key="9">
    <source>
        <dbReference type="RuleBase" id="RU004480"/>
    </source>
</evidence>
<dbReference type="InterPro" id="IPR008948">
    <property type="entry name" value="L-Aspartase-like"/>
</dbReference>
<evidence type="ECO:0000256" key="7">
    <source>
        <dbReference type="RuleBase" id="RU003954"/>
    </source>
</evidence>
<dbReference type="FunFam" id="1.20.200.10:FF:000003">
    <property type="entry name" value="Histidine ammonia-lyase"/>
    <property type="match status" value="1"/>
</dbReference>
<dbReference type="FunFam" id="1.10.275.10:FF:000005">
    <property type="entry name" value="Histidine ammonia-lyase"/>
    <property type="match status" value="1"/>
</dbReference>
<dbReference type="HAMAP" id="MF_00229">
    <property type="entry name" value="His_ammonia_lyase"/>
    <property type="match status" value="1"/>
</dbReference>
<dbReference type="InterPro" id="IPR024083">
    <property type="entry name" value="Fumarase/histidase_N"/>
</dbReference>
<dbReference type="SUPFAM" id="SSF48557">
    <property type="entry name" value="L-aspartase-like"/>
    <property type="match status" value="1"/>
</dbReference>
<keyword evidence="3 6" id="KW-0369">Histidine metabolism</keyword>
<evidence type="ECO:0000256" key="4">
    <source>
        <dbReference type="ARBA" id="ARBA00023239"/>
    </source>
</evidence>
<dbReference type="GO" id="GO:0019556">
    <property type="term" value="P:L-histidine catabolic process to glutamate and formamide"/>
    <property type="evidence" value="ECO:0007669"/>
    <property type="project" value="UniProtKB-UniPathway"/>
</dbReference>
<accession>A0A383RIW9</accession>
<dbReference type="GO" id="GO:0004397">
    <property type="term" value="F:histidine ammonia-lyase activity"/>
    <property type="evidence" value="ECO:0007669"/>
    <property type="project" value="UniProtKB-UniRule"/>
</dbReference>
<dbReference type="CDD" id="cd00332">
    <property type="entry name" value="PAL-HAL"/>
    <property type="match status" value="1"/>
</dbReference>
<dbReference type="Gene3D" id="1.20.200.10">
    <property type="entry name" value="Fumarase/aspartase (Central domain)"/>
    <property type="match status" value="1"/>
</dbReference>
<comment type="catalytic activity">
    <reaction evidence="5 6 8">
        <text>L-histidine = trans-urocanate + NH4(+)</text>
        <dbReference type="Rhea" id="RHEA:21232"/>
        <dbReference type="ChEBI" id="CHEBI:17771"/>
        <dbReference type="ChEBI" id="CHEBI:28938"/>
        <dbReference type="ChEBI" id="CHEBI:57595"/>
        <dbReference type="EC" id="4.3.1.3"/>
    </reaction>
</comment>
<dbReference type="GO" id="GO:0005737">
    <property type="term" value="C:cytoplasm"/>
    <property type="evidence" value="ECO:0007669"/>
    <property type="project" value="UniProtKB-SubCell"/>
</dbReference>
<dbReference type="EC" id="4.3.1.3" evidence="2 6"/>
<dbReference type="EMBL" id="LS992241">
    <property type="protein sequence ID" value="SYX86246.1"/>
    <property type="molecule type" value="Genomic_DNA"/>
</dbReference>
<dbReference type="Gene3D" id="1.10.275.10">
    <property type="entry name" value="Fumarase/aspartase (N-terminal domain)"/>
    <property type="match status" value="1"/>
</dbReference>
<dbReference type="NCBIfam" id="TIGR01225">
    <property type="entry name" value="hutH"/>
    <property type="match status" value="1"/>
</dbReference>
<comment type="similarity">
    <text evidence="6 7">Belongs to the PAL/histidase family.</text>
</comment>
<proteinExistence type="inferred from homology"/>
<evidence type="ECO:0000256" key="5">
    <source>
        <dbReference type="ARBA" id="ARBA00049269"/>
    </source>
</evidence>
<reference evidence="11" key="1">
    <citation type="submission" date="2018-08" db="EMBL/GenBank/DDBJ databases">
        <authorList>
            <person name="Chevrot R."/>
        </authorList>
    </citation>
    <scope>NUCLEOTIDE SEQUENCE [LARGE SCALE GENOMIC DNA]</scope>
</reference>
<dbReference type="UniPathway" id="UPA00379">
    <property type="reaction ID" value="UER00549"/>
</dbReference>
<evidence type="ECO:0000256" key="1">
    <source>
        <dbReference type="ARBA" id="ARBA00005113"/>
    </source>
</evidence>
<keyword evidence="4 6" id="KW-0456">Lyase</keyword>
<keyword evidence="6" id="KW-0963">Cytoplasm</keyword>
<name>A0A383RIW9_PAEAL</name>
<dbReference type="InterPro" id="IPR022313">
    <property type="entry name" value="Phe/His_NH3-lyase_AS"/>
</dbReference>
<dbReference type="AlphaFoldDB" id="A0A383RIW9"/>
<dbReference type="PANTHER" id="PTHR10362">
    <property type="entry name" value="HISTIDINE AMMONIA-LYASE"/>
    <property type="match status" value="1"/>
</dbReference>
<evidence type="ECO:0000256" key="6">
    <source>
        <dbReference type="HAMAP-Rule" id="MF_00229"/>
    </source>
</evidence>
<comment type="PTM">
    <text evidence="6">Contains an active site 4-methylidene-imidazol-5-one (MIO), which is formed autocatalytically by cyclization and dehydration of residues Ala-Ser-Gly.</text>
</comment>